<keyword evidence="11" id="KW-0418">Kinase</keyword>
<comment type="similarity">
    <text evidence="2">Belongs to the leguminous lectin family.</text>
</comment>
<dbReference type="Pfam" id="PF00139">
    <property type="entry name" value="Lectin_legB"/>
    <property type="match status" value="1"/>
</dbReference>
<dbReference type="InterPro" id="IPR050528">
    <property type="entry name" value="L-type_Lectin-RKs"/>
</dbReference>
<dbReference type="PROSITE" id="PS50011">
    <property type="entry name" value="PROTEIN_KINASE_DOM"/>
    <property type="match status" value="1"/>
</dbReference>
<feature type="transmembrane region" description="Helical" evidence="18">
    <location>
        <begin position="265"/>
        <end position="288"/>
    </location>
</feature>
<evidence type="ECO:0000256" key="13">
    <source>
        <dbReference type="ARBA" id="ARBA00022989"/>
    </source>
</evidence>
<protein>
    <recommendedName>
        <fullName evidence="20">Protein kinase domain-containing protein</fullName>
    </recommendedName>
</protein>
<comment type="subcellular location">
    <subcellularLocation>
        <location evidence="1">Cell membrane</location>
        <topology evidence="1">Single-pass type I membrane protein</topology>
    </subcellularLocation>
</comment>
<dbReference type="InterPro" id="IPR013320">
    <property type="entry name" value="ConA-like_dom_sf"/>
</dbReference>
<dbReference type="CDD" id="cd14066">
    <property type="entry name" value="STKc_IRAK"/>
    <property type="match status" value="1"/>
</dbReference>
<dbReference type="FunFam" id="1.10.510.10:FF:000240">
    <property type="entry name" value="Lectin-domain containing receptor kinase A4.3"/>
    <property type="match status" value="1"/>
</dbReference>
<keyword evidence="5" id="KW-1003">Cell membrane</keyword>
<dbReference type="Gene3D" id="2.60.120.200">
    <property type="match status" value="1"/>
</dbReference>
<comment type="similarity">
    <text evidence="3">In the N-terminal section; belongs to the leguminous lectin family.</text>
</comment>
<dbReference type="SUPFAM" id="SSF49899">
    <property type="entry name" value="Concanavalin A-like lectins/glucanases"/>
    <property type="match status" value="1"/>
</dbReference>
<dbReference type="SMART" id="SM00220">
    <property type="entry name" value="S_TKc"/>
    <property type="match status" value="1"/>
</dbReference>
<dbReference type="GO" id="GO:0030246">
    <property type="term" value="F:carbohydrate binding"/>
    <property type="evidence" value="ECO:0007669"/>
    <property type="project" value="UniProtKB-KW"/>
</dbReference>
<dbReference type="EMBL" id="CAMGYJ010000006">
    <property type="protein sequence ID" value="CAI0430887.1"/>
    <property type="molecule type" value="Genomic_DNA"/>
</dbReference>
<dbReference type="Gene3D" id="1.10.510.10">
    <property type="entry name" value="Transferase(Phosphotransferase) domain 1"/>
    <property type="match status" value="1"/>
</dbReference>
<dbReference type="InterPro" id="IPR001220">
    <property type="entry name" value="Legume_lectin_dom"/>
</dbReference>
<evidence type="ECO:0000259" key="20">
    <source>
        <dbReference type="PROSITE" id="PS50011"/>
    </source>
</evidence>
<accession>A0AAV0L8R0</accession>
<dbReference type="Proteomes" id="UP001154282">
    <property type="component" value="Unassembled WGS sequence"/>
</dbReference>
<evidence type="ECO:0000256" key="6">
    <source>
        <dbReference type="ARBA" id="ARBA00022679"/>
    </source>
</evidence>
<evidence type="ECO:0000256" key="7">
    <source>
        <dbReference type="ARBA" id="ARBA00022692"/>
    </source>
</evidence>
<keyword evidence="10 17" id="KW-0547">Nucleotide-binding</keyword>
<evidence type="ECO:0000256" key="14">
    <source>
        <dbReference type="ARBA" id="ARBA00023136"/>
    </source>
</evidence>
<gene>
    <name evidence="21" type="ORF">LITE_LOCUS22811</name>
</gene>
<keyword evidence="15" id="KW-0675">Receptor</keyword>
<dbReference type="InterPro" id="IPR011009">
    <property type="entry name" value="Kinase-like_dom_sf"/>
</dbReference>
<keyword evidence="9" id="KW-0430">Lectin</keyword>
<evidence type="ECO:0000256" key="19">
    <source>
        <dbReference type="SAM" id="SignalP"/>
    </source>
</evidence>
<dbReference type="AlphaFoldDB" id="A0AAV0L8R0"/>
<reference evidence="21" key="1">
    <citation type="submission" date="2022-08" db="EMBL/GenBank/DDBJ databases">
        <authorList>
            <person name="Gutierrez-Valencia J."/>
        </authorList>
    </citation>
    <scope>NUCLEOTIDE SEQUENCE</scope>
</reference>
<feature type="binding site" evidence="17">
    <location>
        <position position="365"/>
    </location>
    <ligand>
        <name>ATP</name>
        <dbReference type="ChEBI" id="CHEBI:30616"/>
    </ligand>
</feature>
<dbReference type="GO" id="GO:0005886">
    <property type="term" value="C:plasma membrane"/>
    <property type="evidence" value="ECO:0007669"/>
    <property type="project" value="UniProtKB-SubCell"/>
</dbReference>
<dbReference type="PROSITE" id="PS00107">
    <property type="entry name" value="PROTEIN_KINASE_ATP"/>
    <property type="match status" value="1"/>
</dbReference>
<dbReference type="SUPFAM" id="SSF56112">
    <property type="entry name" value="Protein kinase-like (PK-like)"/>
    <property type="match status" value="1"/>
</dbReference>
<evidence type="ECO:0000313" key="21">
    <source>
        <dbReference type="EMBL" id="CAI0430887.1"/>
    </source>
</evidence>
<evidence type="ECO:0000256" key="5">
    <source>
        <dbReference type="ARBA" id="ARBA00022475"/>
    </source>
</evidence>
<evidence type="ECO:0000256" key="10">
    <source>
        <dbReference type="ARBA" id="ARBA00022741"/>
    </source>
</evidence>
<keyword evidence="12 17" id="KW-0067">ATP-binding</keyword>
<dbReference type="PANTHER" id="PTHR27007">
    <property type="match status" value="1"/>
</dbReference>
<keyword evidence="8 19" id="KW-0732">Signal</keyword>
<dbReference type="GO" id="GO:0002229">
    <property type="term" value="P:defense response to oomycetes"/>
    <property type="evidence" value="ECO:0007669"/>
    <property type="project" value="UniProtKB-ARBA"/>
</dbReference>
<evidence type="ECO:0000256" key="18">
    <source>
        <dbReference type="SAM" id="Phobius"/>
    </source>
</evidence>
<evidence type="ECO:0000256" key="2">
    <source>
        <dbReference type="ARBA" id="ARBA00007606"/>
    </source>
</evidence>
<evidence type="ECO:0000313" key="22">
    <source>
        <dbReference type="Proteomes" id="UP001154282"/>
    </source>
</evidence>
<feature type="chain" id="PRO_5043370400" description="Protein kinase domain-containing protein" evidence="19">
    <location>
        <begin position="21"/>
        <end position="649"/>
    </location>
</feature>
<dbReference type="GO" id="GO:0004672">
    <property type="term" value="F:protein kinase activity"/>
    <property type="evidence" value="ECO:0007669"/>
    <property type="project" value="InterPro"/>
</dbReference>
<evidence type="ECO:0000256" key="8">
    <source>
        <dbReference type="ARBA" id="ARBA00022729"/>
    </source>
</evidence>
<evidence type="ECO:0000256" key="9">
    <source>
        <dbReference type="ARBA" id="ARBA00022734"/>
    </source>
</evidence>
<comment type="caution">
    <text evidence="21">The sequence shown here is derived from an EMBL/GenBank/DDBJ whole genome shotgun (WGS) entry which is preliminary data.</text>
</comment>
<evidence type="ECO:0000256" key="3">
    <source>
        <dbReference type="ARBA" id="ARBA00008536"/>
    </source>
</evidence>
<keyword evidence="7 18" id="KW-0812">Transmembrane</keyword>
<dbReference type="Gene3D" id="3.30.200.20">
    <property type="entry name" value="Phosphorylase Kinase, domain 1"/>
    <property type="match status" value="1"/>
</dbReference>
<evidence type="ECO:0000256" key="11">
    <source>
        <dbReference type="ARBA" id="ARBA00022777"/>
    </source>
</evidence>
<keyword evidence="6" id="KW-0808">Transferase</keyword>
<evidence type="ECO:0000256" key="12">
    <source>
        <dbReference type="ARBA" id="ARBA00022840"/>
    </source>
</evidence>
<proteinExistence type="inferred from homology"/>
<dbReference type="InterPro" id="IPR017441">
    <property type="entry name" value="Protein_kinase_ATP_BS"/>
</dbReference>
<sequence length="649" mass="71953">MALHPLFFLILLVLPSSTTALYFSKSRFDPIDTTMVYEGGAYANVGTIEFNSDTYMCQVGHATYSRKVPIWVQDSGKLADLTSHFTFNIDPQGRSTYGAGFAFFLAPPDFHIPPNSAGGFLGLYNLTTSNSARNQILHVEFDTFPNPEWDPPFQHVGINNNSVFSANSTFWNATLHAGDTADVRIAYNSTTKTLTVSWDYQGNNSARDNRTLSLVVDLRDILPPFVTVGFTATTSSVLERNVLQSWELSSSLDVSQSNGDSTRKIASIVAPTAGILILAAALSLLYLWRKKRQRTKQRREEMEKLNLTSINHELERGAGPRRFSYGDLASATSNFSKERKLGEGGFGEVYRGYLSDSGFLVAVKKISRDSKQGRKEYMTEVKVISMLRHRNLVQLIGWCHDRGEFLLVYEFMPNGSLDSHLFGRKPSLSWPVRHRISLGLASALLYLHEEGDQCVIHRDIKSSNIMLDSGFNVKLGDFGLARLMDHELGLQTTGLAGTLGYLAPEYVITGRASKESDVYSFGVVAMEITTGRKGVDPVSKKSRLSLVEWVWELYGDGNLMMGVDERLQMDVDDVQIQTLMVVGLWCSHPNHSARPSIRQVIQVLNSEAPLPNLPGKMPVPLYEAGTPQSVSSSDVLVSNTMTSSIQDGR</sequence>
<dbReference type="CDD" id="cd06899">
    <property type="entry name" value="lectin_legume_LecRK_Arcelin_ConA"/>
    <property type="match status" value="1"/>
</dbReference>
<evidence type="ECO:0000256" key="4">
    <source>
        <dbReference type="ARBA" id="ARBA00010217"/>
    </source>
</evidence>
<keyword evidence="14 18" id="KW-0472">Membrane</keyword>
<dbReference type="InterPro" id="IPR000719">
    <property type="entry name" value="Prot_kinase_dom"/>
</dbReference>
<organism evidence="21 22">
    <name type="scientific">Linum tenue</name>
    <dbReference type="NCBI Taxonomy" id="586396"/>
    <lineage>
        <taxon>Eukaryota</taxon>
        <taxon>Viridiplantae</taxon>
        <taxon>Streptophyta</taxon>
        <taxon>Embryophyta</taxon>
        <taxon>Tracheophyta</taxon>
        <taxon>Spermatophyta</taxon>
        <taxon>Magnoliopsida</taxon>
        <taxon>eudicotyledons</taxon>
        <taxon>Gunneridae</taxon>
        <taxon>Pentapetalae</taxon>
        <taxon>rosids</taxon>
        <taxon>fabids</taxon>
        <taxon>Malpighiales</taxon>
        <taxon>Linaceae</taxon>
        <taxon>Linum</taxon>
    </lineage>
</organism>
<evidence type="ECO:0000256" key="16">
    <source>
        <dbReference type="ARBA" id="ARBA00023180"/>
    </source>
</evidence>
<keyword evidence="13 18" id="KW-1133">Transmembrane helix</keyword>
<dbReference type="PROSITE" id="PS00108">
    <property type="entry name" value="PROTEIN_KINASE_ST"/>
    <property type="match status" value="1"/>
</dbReference>
<dbReference type="FunFam" id="3.30.200.20:FF:000168">
    <property type="entry name" value="L-type lectin-domain containing receptor kinase IX.1"/>
    <property type="match status" value="1"/>
</dbReference>
<feature type="signal peptide" evidence="19">
    <location>
        <begin position="1"/>
        <end position="20"/>
    </location>
</feature>
<dbReference type="GO" id="GO:0005524">
    <property type="term" value="F:ATP binding"/>
    <property type="evidence" value="ECO:0007669"/>
    <property type="project" value="UniProtKB-UniRule"/>
</dbReference>
<evidence type="ECO:0000256" key="15">
    <source>
        <dbReference type="ARBA" id="ARBA00023170"/>
    </source>
</evidence>
<keyword evidence="22" id="KW-1185">Reference proteome</keyword>
<feature type="domain" description="Protein kinase" evidence="20">
    <location>
        <begin position="335"/>
        <end position="613"/>
    </location>
</feature>
<name>A0AAV0L8R0_9ROSI</name>
<dbReference type="InterPro" id="IPR008271">
    <property type="entry name" value="Ser/Thr_kinase_AS"/>
</dbReference>
<evidence type="ECO:0000256" key="1">
    <source>
        <dbReference type="ARBA" id="ARBA00004251"/>
    </source>
</evidence>
<dbReference type="Pfam" id="PF00069">
    <property type="entry name" value="Pkinase"/>
    <property type="match status" value="1"/>
</dbReference>
<evidence type="ECO:0000256" key="17">
    <source>
        <dbReference type="PROSITE-ProRule" id="PRU10141"/>
    </source>
</evidence>
<comment type="similarity">
    <text evidence="4">In the C-terminal section; belongs to the protein kinase superfamily. Ser/Thr protein kinase family.</text>
</comment>
<keyword evidence="16" id="KW-0325">Glycoprotein</keyword>